<gene>
    <name evidence="2" type="ORF">TH5_08920</name>
</gene>
<dbReference type="SMART" id="SM00220">
    <property type="entry name" value="S_TKc"/>
    <property type="match status" value="1"/>
</dbReference>
<evidence type="ECO:0000313" key="3">
    <source>
        <dbReference type="Proteomes" id="UP000252419"/>
    </source>
</evidence>
<feature type="domain" description="Protein kinase" evidence="1">
    <location>
        <begin position="484"/>
        <end position="807"/>
    </location>
</feature>
<dbReference type="InterPro" id="IPR041679">
    <property type="entry name" value="DNA2/NAM7-like_C"/>
</dbReference>
<dbReference type="RefSeq" id="WP_147250072.1">
    <property type="nucleotide sequence ID" value="NZ_JPWA01000008.1"/>
</dbReference>
<evidence type="ECO:0000259" key="1">
    <source>
        <dbReference type="PROSITE" id="PS50011"/>
    </source>
</evidence>
<dbReference type="GO" id="GO:0005524">
    <property type="term" value="F:ATP binding"/>
    <property type="evidence" value="ECO:0007669"/>
    <property type="project" value="InterPro"/>
</dbReference>
<evidence type="ECO:0000313" key="2">
    <source>
        <dbReference type="EMBL" id="RCK06314.1"/>
    </source>
</evidence>
<reference evidence="2 3" key="1">
    <citation type="submission" date="2014-07" db="EMBL/GenBank/DDBJ databases">
        <title>Draft genome sequence of Thalassospira xianhensis P-4 (MCCC 1A02616).</title>
        <authorList>
            <person name="Lai Q."/>
            <person name="Shao Z."/>
        </authorList>
    </citation>
    <scope>NUCLEOTIDE SEQUENCE [LARGE SCALE GENOMIC DNA]</scope>
    <source>
        <strain evidence="2 3">MCCC 1A02616</strain>
    </source>
</reference>
<dbReference type="GO" id="GO:0004672">
    <property type="term" value="F:protein kinase activity"/>
    <property type="evidence" value="ECO:0007669"/>
    <property type="project" value="InterPro"/>
</dbReference>
<dbReference type="InterPro" id="IPR000719">
    <property type="entry name" value="Prot_kinase_dom"/>
</dbReference>
<dbReference type="EMBL" id="JPWA01000008">
    <property type="protein sequence ID" value="RCK06314.1"/>
    <property type="molecule type" value="Genomic_DNA"/>
</dbReference>
<name>A0A367UG73_9PROT</name>
<dbReference type="Pfam" id="PF13087">
    <property type="entry name" value="AAA_12"/>
    <property type="match status" value="1"/>
</dbReference>
<sequence length="1636" mass="184391">MRIESASAKGPHKREVAALTKLEAAFPNDWYGYSSLWMRRTAKSSEMREIDVIIITHDRIIIADLKDWYGRIENRGGFWYQEGKYRGGSDCDKIAENARCMVSHLTNYMNKIPPKLWDGPRPTIQPFVVFTNKNVDISGLSDADKAHAILLDDFLKLAGRSAYNQFFQHDSDYFSRKFKKTPLCDKSRKNVLSKFFKVDGSSPFLPAQMLYGEVYKADGDPIFFPQGQVYQDYRATSNEDRNNTAMLRLWDYSKLETSGGAEETRRPLVQRESRALAFIQDRDAEFYGHTAVKSMMRDTEYSIRYWELFDLSRNARTLLQHARARGENISFEKRIEHAKFLISAIADLHQIKVAHRDIGPHCVWIEGNTLKLSHFGVAQFPDPDTQTLSNRRIDMMGTNAKLPEDFFGEKSTAFAKDVFLTASLVWELLTGVPLRKEENVPVLDDSSAFPPEISEDLTLWFKKALSPVPEDRFQDGLEMLADFVRKTQSFKNEPFSYAEEFVAHKQNIFPMASYPPNSGPWISMTPPFIWRHQPAEDAPALIVKYWPANGLSDASVSEFLYRAQKLAALDLSCVQKIINFGIASDNTLFLVTEEVSECTVFDERALSELNRSELLSFCQKLLAAVDALHANDLFHGDIKPENILLSNQLDSRYPVLIDIPDYSSSGAQDLGTARYTPTTGDGSPLSRDRFAICQCVEDILVWVETGTSDALSSADIQSLREAIATITEGSPANHTLHPVKQAIERLLHPNRQPVSATHVLEYHIESPYLHEQGELYADNQQYAIFIEEDTKRNRVRFQIAGAAQTAVIEISIKDWSLEYISCNDAETKTLRFVWGKAQHKLTAGISFGKGRSHSIGALKGELKNAYEQFKENSASKDAATVTRAQETSDEEDDLQAIVAAPDAPRWSIIELWRATIEAEEELTQEITVTLPPRKDGDAFIVSYETPDGQPALDFEPDDRLELLSGTTTVGIVDSRSISSSRQSTTMKVWKPRRQFGDIRIAPQRTYKIVSTKAMQNLRRRRDALNAIIDDNCLIHNLVDYFAPATSKLPVVMGGDVTNTDIERYRLNKQQVSAFKNLWKYGPIGLLQGPPGTGKTHFIASFCHYALTKGGARNVLILSQANEATNHAVEKIMDLGAMYGGDIEIIRVGNMDKVSDRLVDLHSNHLQDSYRQQFKAEMLERVLLLSRRLGLEPEFVRQYYALSIRFTDLIEQIIDGAPEDISEAFSERRKRNLMQAYAVEAPAWLDGKTVEPEMFLYTAKDILLDKYGINNLDAVRQLDFLIRISRRWMNVLASKNGSLENFFVRSRSVVSGTCVGIGHQKIGLSQMQFDLVIIDEAARCTAGELAVGLKVAKRALLVGDHKQLAPMYNFKVVNDVNSRVAGIERADVLRSDFERIFESGYGKAIGQTLTEQYRMADDIAKMVSDEFYPGAKLVSGRGPVPPHYDGLPVPFHEQLVWVDTSDMAGSQAYEQKSGTSYNNRYEADVIVHLLETLASQQTLIDGFGEFIRAGEPTIGVICTYAAQAALVRQRMMLKEWPEGFEQMVKVDTVDSYQGKDNEIIILSLTRRNKKGIVGHVANLNRINVALSRAKNRLVVVGCRDIFSKEWAENPLSGIARKVVSPTYKEAHMIPSKKLGAR</sequence>
<dbReference type="InterPro" id="IPR047187">
    <property type="entry name" value="SF1_C_Upf1"/>
</dbReference>
<dbReference type="SUPFAM" id="SSF52540">
    <property type="entry name" value="P-loop containing nucleoside triphosphate hydrolases"/>
    <property type="match status" value="1"/>
</dbReference>
<dbReference type="PANTHER" id="PTHR10887">
    <property type="entry name" value="DNA2/NAM7 HELICASE FAMILY"/>
    <property type="match status" value="1"/>
</dbReference>
<comment type="caution">
    <text evidence="2">The sequence shown here is derived from an EMBL/GenBank/DDBJ whole genome shotgun (WGS) entry which is preliminary data.</text>
</comment>
<dbReference type="InterPro" id="IPR045055">
    <property type="entry name" value="DNA2/NAM7-like"/>
</dbReference>
<proteinExistence type="predicted"/>
<dbReference type="InterPro" id="IPR008271">
    <property type="entry name" value="Ser/Thr_kinase_AS"/>
</dbReference>
<dbReference type="SUPFAM" id="SSF56112">
    <property type="entry name" value="Protein kinase-like (PK-like)"/>
    <property type="match status" value="2"/>
</dbReference>
<dbReference type="Proteomes" id="UP000252419">
    <property type="component" value="Unassembled WGS sequence"/>
</dbReference>
<dbReference type="InterPro" id="IPR027417">
    <property type="entry name" value="P-loop_NTPase"/>
</dbReference>
<dbReference type="Gene3D" id="3.40.50.300">
    <property type="entry name" value="P-loop containing nucleotide triphosphate hydrolases"/>
    <property type="match status" value="2"/>
</dbReference>
<keyword evidence="3" id="KW-1185">Reference proteome</keyword>
<dbReference type="InterPro" id="IPR041677">
    <property type="entry name" value="DNA2/NAM7_AAA_11"/>
</dbReference>
<dbReference type="InterPro" id="IPR011009">
    <property type="entry name" value="Kinase-like_dom_sf"/>
</dbReference>
<dbReference type="Pfam" id="PF13086">
    <property type="entry name" value="AAA_11"/>
    <property type="match status" value="1"/>
</dbReference>
<dbReference type="PROSITE" id="PS50011">
    <property type="entry name" value="PROTEIN_KINASE_DOM"/>
    <property type="match status" value="2"/>
</dbReference>
<dbReference type="GO" id="GO:0004386">
    <property type="term" value="F:helicase activity"/>
    <property type="evidence" value="ECO:0007669"/>
    <property type="project" value="InterPro"/>
</dbReference>
<accession>A0A367UG73</accession>
<protein>
    <recommendedName>
        <fullName evidence="1">Protein kinase domain-containing protein</fullName>
    </recommendedName>
</protein>
<dbReference type="PROSITE" id="PS00108">
    <property type="entry name" value="PROTEIN_KINASE_ST"/>
    <property type="match status" value="1"/>
</dbReference>
<dbReference type="Pfam" id="PF08378">
    <property type="entry name" value="NERD"/>
    <property type="match status" value="1"/>
</dbReference>
<organism evidence="2 3">
    <name type="scientific">Thalassospira xianhensis MCCC 1A02616</name>
    <dbReference type="NCBI Taxonomy" id="1177929"/>
    <lineage>
        <taxon>Bacteria</taxon>
        <taxon>Pseudomonadati</taxon>
        <taxon>Pseudomonadota</taxon>
        <taxon>Alphaproteobacteria</taxon>
        <taxon>Rhodospirillales</taxon>
        <taxon>Thalassospiraceae</taxon>
        <taxon>Thalassospira</taxon>
    </lineage>
</organism>
<dbReference type="PANTHER" id="PTHR10887:SF495">
    <property type="entry name" value="HELICASE SENATAXIN ISOFORM X1-RELATED"/>
    <property type="match status" value="1"/>
</dbReference>
<dbReference type="InterPro" id="IPR011528">
    <property type="entry name" value="NERD"/>
</dbReference>
<dbReference type="Gene3D" id="1.10.510.10">
    <property type="entry name" value="Transferase(Phosphotransferase) domain 1"/>
    <property type="match status" value="2"/>
</dbReference>
<feature type="domain" description="Protein kinase" evidence="1">
    <location>
        <begin position="200"/>
        <end position="484"/>
    </location>
</feature>
<dbReference type="CDD" id="cd18808">
    <property type="entry name" value="SF1_C_Upf1"/>
    <property type="match status" value="1"/>
</dbReference>